<reference evidence="1 2" key="1">
    <citation type="submission" date="2024-06" db="EMBL/GenBank/DDBJ databases">
        <title>The Natural Products Discovery Center: Release of the First 8490 Sequenced Strains for Exploring Actinobacteria Biosynthetic Diversity.</title>
        <authorList>
            <person name="Kalkreuter E."/>
            <person name="Kautsar S.A."/>
            <person name="Yang D."/>
            <person name="Bader C.D."/>
            <person name="Teijaro C.N."/>
            <person name="Fluegel L."/>
            <person name="Davis C.M."/>
            <person name="Simpson J.R."/>
            <person name="Lauterbach L."/>
            <person name="Steele A.D."/>
            <person name="Gui C."/>
            <person name="Meng S."/>
            <person name="Li G."/>
            <person name="Viehrig K."/>
            <person name="Ye F."/>
            <person name="Su P."/>
            <person name="Kiefer A.F."/>
            <person name="Nichols A."/>
            <person name="Cepeda A.J."/>
            <person name="Yan W."/>
            <person name="Fan B."/>
            <person name="Jiang Y."/>
            <person name="Adhikari A."/>
            <person name="Zheng C.-J."/>
            <person name="Schuster L."/>
            <person name="Cowan T.M."/>
            <person name="Smanski M.J."/>
            <person name="Chevrette M.G."/>
            <person name="De Carvalho L.P.S."/>
            <person name="Shen B."/>
        </authorList>
    </citation>
    <scope>NUCLEOTIDE SEQUENCE [LARGE SCALE GENOMIC DNA]</scope>
    <source>
        <strain evidence="1 2">NPDC000634</strain>
    </source>
</reference>
<evidence type="ECO:0008006" key="3">
    <source>
        <dbReference type="Google" id="ProtNLM"/>
    </source>
</evidence>
<name>A0ABV1VV73_9ACTN</name>
<evidence type="ECO:0000313" key="1">
    <source>
        <dbReference type="EMBL" id="MER6975815.1"/>
    </source>
</evidence>
<gene>
    <name evidence="1" type="ORF">ABT317_01795</name>
</gene>
<keyword evidence="2" id="KW-1185">Reference proteome</keyword>
<proteinExistence type="predicted"/>
<comment type="caution">
    <text evidence="1">The sequence shown here is derived from an EMBL/GenBank/DDBJ whole genome shotgun (WGS) entry which is preliminary data.</text>
</comment>
<evidence type="ECO:0000313" key="2">
    <source>
        <dbReference type="Proteomes" id="UP001458415"/>
    </source>
</evidence>
<dbReference type="RefSeq" id="WP_086725100.1">
    <property type="nucleotide sequence ID" value="NZ_MUBM01000081.1"/>
</dbReference>
<protein>
    <recommendedName>
        <fullName evidence="3">Transposase</fullName>
    </recommendedName>
</protein>
<accession>A0ABV1VV73</accession>
<dbReference type="Proteomes" id="UP001458415">
    <property type="component" value="Unassembled WGS sequence"/>
</dbReference>
<organism evidence="1 2">
    <name type="scientific">Streptomyces carpinensis</name>
    <dbReference type="NCBI Taxonomy" id="66369"/>
    <lineage>
        <taxon>Bacteria</taxon>
        <taxon>Bacillati</taxon>
        <taxon>Actinomycetota</taxon>
        <taxon>Actinomycetes</taxon>
        <taxon>Kitasatosporales</taxon>
        <taxon>Streptomycetaceae</taxon>
        <taxon>Streptomyces</taxon>
    </lineage>
</organism>
<sequence length="112" mass="12664">MVLQQSLRDLGAAYRNFLDSLSGKRKGPKVEEPRLKSKRDTRQSVRFTANARWKITGDGRLRLPGIGPVRVRWSRELPSALSTVLRSCVEDLFRSMVKFASSSRSRSRASAN</sequence>
<dbReference type="EMBL" id="JBEPCU010000011">
    <property type="protein sequence ID" value="MER6975815.1"/>
    <property type="molecule type" value="Genomic_DNA"/>
</dbReference>